<sequence>MNDWIAENSMVLIIALAAAGAALLLATLVLLALWLRARRTRRREAAKRIRLDRERIDLELSLAEQQGRLRIIRELHEVSVHDMSVIIGQADGARYAAESDPTAAVRAVATIADVARNTLADLRRVMTVVREGEVDVDVHPQLKSSRHLFKVMTEAGLRLTIEESGDRYDLKPGAELAIYRILQEALTNALTHGGEGTNVTVVQTWTGEGFQLRVDDDGIRNELRRSGLNPNDASQHRPGEIDDDLTALTGVIGGAGITEMRERTELFGGVFTSTLNAGVGFSIAASFPSLRYHNGVHGVNLDPS</sequence>
<evidence type="ECO:0000256" key="4">
    <source>
        <dbReference type="ARBA" id="ARBA00022679"/>
    </source>
</evidence>
<dbReference type="CDD" id="cd16917">
    <property type="entry name" value="HATPase_UhpB-NarQ-NarX-like"/>
    <property type="match status" value="1"/>
</dbReference>
<evidence type="ECO:0000259" key="11">
    <source>
        <dbReference type="Pfam" id="PF07730"/>
    </source>
</evidence>
<dbReference type="EC" id="2.7.13.3" evidence="2"/>
<dbReference type="Pfam" id="PF02518">
    <property type="entry name" value="HATPase_c"/>
    <property type="match status" value="1"/>
</dbReference>
<protein>
    <recommendedName>
        <fullName evidence="2">histidine kinase</fullName>
        <ecNumber evidence="2">2.7.13.3</ecNumber>
    </recommendedName>
</protein>
<name>A0A841APM7_9MICO</name>
<dbReference type="SUPFAM" id="SSF55874">
    <property type="entry name" value="ATPase domain of HSP90 chaperone/DNA topoisomerase II/histidine kinase"/>
    <property type="match status" value="1"/>
</dbReference>
<evidence type="ECO:0000256" key="1">
    <source>
        <dbReference type="ARBA" id="ARBA00000085"/>
    </source>
</evidence>
<evidence type="ECO:0000256" key="7">
    <source>
        <dbReference type="ARBA" id="ARBA00022840"/>
    </source>
</evidence>
<dbReference type="InterPro" id="IPR050482">
    <property type="entry name" value="Sensor_HK_TwoCompSys"/>
</dbReference>
<feature type="domain" description="Signal transduction histidine kinase subgroup 3 dimerisation and phosphoacceptor" evidence="11">
    <location>
        <begin position="68"/>
        <end position="132"/>
    </location>
</feature>
<keyword evidence="9" id="KW-0812">Transmembrane</keyword>
<keyword evidence="7" id="KW-0067">ATP-binding</keyword>
<dbReference type="PANTHER" id="PTHR24421:SF10">
    <property type="entry name" value="NITRATE_NITRITE SENSOR PROTEIN NARQ"/>
    <property type="match status" value="1"/>
</dbReference>
<dbReference type="Pfam" id="PF07730">
    <property type="entry name" value="HisKA_3"/>
    <property type="match status" value="1"/>
</dbReference>
<dbReference type="InterPro" id="IPR011712">
    <property type="entry name" value="Sig_transdc_His_kin_sub3_dim/P"/>
</dbReference>
<evidence type="ECO:0000256" key="3">
    <source>
        <dbReference type="ARBA" id="ARBA00022553"/>
    </source>
</evidence>
<comment type="caution">
    <text evidence="12">The sequence shown here is derived from an EMBL/GenBank/DDBJ whole genome shotgun (WGS) entry which is preliminary data.</text>
</comment>
<keyword evidence="8" id="KW-0902">Two-component regulatory system</keyword>
<reference evidence="12 13" key="1">
    <citation type="submission" date="2020-08" db="EMBL/GenBank/DDBJ databases">
        <title>Sequencing the genomes of 1000 actinobacteria strains.</title>
        <authorList>
            <person name="Klenk H.-P."/>
        </authorList>
    </citation>
    <scope>NUCLEOTIDE SEQUENCE [LARGE SCALE GENOMIC DNA]</scope>
    <source>
        <strain evidence="12 13">DSM 105784</strain>
    </source>
</reference>
<evidence type="ECO:0000256" key="9">
    <source>
        <dbReference type="SAM" id="Phobius"/>
    </source>
</evidence>
<dbReference type="InterPro" id="IPR003594">
    <property type="entry name" value="HATPase_dom"/>
</dbReference>
<evidence type="ECO:0000313" key="12">
    <source>
        <dbReference type="EMBL" id="MBB5843369.1"/>
    </source>
</evidence>
<dbReference type="Gene3D" id="1.20.5.1930">
    <property type="match status" value="1"/>
</dbReference>
<accession>A0A841APM7</accession>
<organism evidence="12 13">
    <name type="scientific">Conyzicola lurida</name>
    <dbReference type="NCBI Taxonomy" id="1172621"/>
    <lineage>
        <taxon>Bacteria</taxon>
        <taxon>Bacillati</taxon>
        <taxon>Actinomycetota</taxon>
        <taxon>Actinomycetes</taxon>
        <taxon>Micrococcales</taxon>
        <taxon>Microbacteriaceae</taxon>
        <taxon>Conyzicola</taxon>
    </lineage>
</organism>
<dbReference type="InterPro" id="IPR036890">
    <property type="entry name" value="HATPase_C_sf"/>
</dbReference>
<evidence type="ECO:0000256" key="8">
    <source>
        <dbReference type="ARBA" id="ARBA00023012"/>
    </source>
</evidence>
<evidence type="ECO:0000256" key="2">
    <source>
        <dbReference type="ARBA" id="ARBA00012438"/>
    </source>
</evidence>
<dbReference type="GO" id="GO:0016020">
    <property type="term" value="C:membrane"/>
    <property type="evidence" value="ECO:0007669"/>
    <property type="project" value="InterPro"/>
</dbReference>
<keyword evidence="4" id="KW-0808">Transferase</keyword>
<dbReference type="Proteomes" id="UP000536685">
    <property type="component" value="Unassembled WGS sequence"/>
</dbReference>
<evidence type="ECO:0000313" key="13">
    <source>
        <dbReference type="Proteomes" id="UP000536685"/>
    </source>
</evidence>
<evidence type="ECO:0000256" key="6">
    <source>
        <dbReference type="ARBA" id="ARBA00022777"/>
    </source>
</evidence>
<dbReference type="PANTHER" id="PTHR24421">
    <property type="entry name" value="NITRATE/NITRITE SENSOR PROTEIN NARX-RELATED"/>
    <property type="match status" value="1"/>
</dbReference>
<keyword evidence="3" id="KW-0597">Phosphoprotein</keyword>
<dbReference type="GO" id="GO:0005524">
    <property type="term" value="F:ATP binding"/>
    <property type="evidence" value="ECO:0007669"/>
    <property type="project" value="UniProtKB-KW"/>
</dbReference>
<evidence type="ECO:0000259" key="10">
    <source>
        <dbReference type="Pfam" id="PF02518"/>
    </source>
</evidence>
<keyword evidence="9" id="KW-1133">Transmembrane helix</keyword>
<dbReference type="AlphaFoldDB" id="A0A841APM7"/>
<dbReference type="GO" id="GO:0046983">
    <property type="term" value="F:protein dimerization activity"/>
    <property type="evidence" value="ECO:0007669"/>
    <property type="project" value="InterPro"/>
</dbReference>
<keyword evidence="9" id="KW-0472">Membrane</keyword>
<keyword evidence="6 12" id="KW-0418">Kinase</keyword>
<feature type="transmembrane region" description="Helical" evidence="9">
    <location>
        <begin position="12"/>
        <end position="35"/>
    </location>
</feature>
<dbReference type="GO" id="GO:0000155">
    <property type="term" value="F:phosphorelay sensor kinase activity"/>
    <property type="evidence" value="ECO:0007669"/>
    <property type="project" value="InterPro"/>
</dbReference>
<evidence type="ECO:0000256" key="5">
    <source>
        <dbReference type="ARBA" id="ARBA00022741"/>
    </source>
</evidence>
<dbReference type="EMBL" id="JACHMJ010000001">
    <property type="protein sequence ID" value="MBB5843369.1"/>
    <property type="molecule type" value="Genomic_DNA"/>
</dbReference>
<proteinExistence type="predicted"/>
<comment type="catalytic activity">
    <reaction evidence="1">
        <text>ATP + protein L-histidine = ADP + protein N-phospho-L-histidine.</text>
        <dbReference type="EC" id="2.7.13.3"/>
    </reaction>
</comment>
<keyword evidence="13" id="KW-1185">Reference proteome</keyword>
<keyword evidence="5" id="KW-0547">Nucleotide-binding</keyword>
<gene>
    <name evidence="12" type="ORF">HD599_001692</name>
</gene>
<dbReference type="RefSeq" id="WP_343061975.1">
    <property type="nucleotide sequence ID" value="NZ_JACHMJ010000001.1"/>
</dbReference>
<dbReference type="Gene3D" id="3.30.565.10">
    <property type="entry name" value="Histidine kinase-like ATPase, C-terminal domain"/>
    <property type="match status" value="1"/>
</dbReference>
<feature type="domain" description="Histidine kinase/HSP90-like ATPase" evidence="10">
    <location>
        <begin position="174"/>
        <end position="287"/>
    </location>
</feature>